<dbReference type="GO" id="GO:0007059">
    <property type="term" value="P:chromosome segregation"/>
    <property type="evidence" value="ECO:0007669"/>
    <property type="project" value="TreeGrafter"/>
</dbReference>
<dbReference type="AlphaFoldDB" id="A0A8J2TY72"/>
<reference evidence="3" key="1">
    <citation type="journal article" date="2014" name="Int. J. Syst. Evol. Microbiol.">
        <title>Complete genome sequence of Corynebacterium casei LMG S-19264T (=DSM 44701T), isolated from a smear-ripened cheese.</title>
        <authorList>
            <consortium name="US DOE Joint Genome Institute (JGI-PGF)"/>
            <person name="Walter F."/>
            <person name="Albersmeier A."/>
            <person name="Kalinowski J."/>
            <person name="Ruckert C."/>
        </authorList>
    </citation>
    <scope>NUCLEOTIDE SEQUENCE</scope>
    <source>
        <strain evidence="3">CGMCC 1.12785</strain>
    </source>
</reference>
<dbReference type="Pfam" id="PF02195">
    <property type="entry name" value="ParB_N"/>
    <property type="match status" value="1"/>
</dbReference>
<gene>
    <name evidence="3" type="ORF">GCM10011333_18420</name>
</gene>
<comment type="caution">
    <text evidence="3">The sequence shown here is derived from an EMBL/GenBank/DDBJ whole genome shotgun (WGS) entry which is preliminary data.</text>
</comment>
<dbReference type="EMBL" id="BMFY01000007">
    <property type="protein sequence ID" value="GGA15746.1"/>
    <property type="molecule type" value="Genomic_DNA"/>
</dbReference>
<dbReference type="InterPro" id="IPR003115">
    <property type="entry name" value="ParB_N"/>
</dbReference>
<dbReference type="SMART" id="SM00470">
    <property type="entry name" value="ParB"/>
    <property type="match status" value="1"/>
</dbReference>
<dbReference type="Proteomes" id="UP000616114">
    <property type="component" value="Unassembled WGS sequence"/>
</dbReference>
<dbReference type="PANTHER" id="PTHR33375">
    <property type="entry name" value="CHROMOSOME-PARTITIONING PROTEIN PARB-RELATED"/>
    <property type="match status" value="1"/>
</dbReference>
<dbReference type="Gene3D" id="3.90.1530.30">
    <property type="match status" value="1"/>
</dbReference>
<reference evidence="3" key="2">
    <citation type="submission" date="2020-09" db="EMBL/GenBank/DDBJ databases">
        <authorList>
            <person name="Sun Q."/>
            <person name="Zhou Y."/>
        </authorList>
    </citation>
    <scope>NUCLEOTIDE SEQUENCE</scope>
    <source>
        <strain evidence="3">CGMCC 1.12785</strain>
    </source>
</reference>
<proteinExistence type="predicted"/>
<dbReference type="RefSeq" id="WP_188550626.1">
    <property type="nucleotide sequence ID" value="NZ_BMFY01000007.1"/>
</dbReference>
<accession>A0A8J2TY72</accession>
<evidence type="ECO:0000313" key="4">
    <source>
        <dbReference type="Proteomes" id="UP000616114"/>
    </source>
</evidence>
<dbReference type="SUPFAM" id="SSF110849">
    <property type="entry name" value="ParB/Sulfiredoxin"/>
    <property type="match status" value="1"/>
</dbReference>
<dbReference type="PANTHER" id="PTHR33375:SF1">
    <property type="entry name" value="CHROMOSOME-PARTITIONING PROTEIN PARB-RELATED"/>
    <property type="match status" value="1"/>
</dbReference>
<dbReference type="InterPro" id="IPR050336">
    <property type="entry name" value="Chromosome_partition/occlusion"/>
</dbReference>
<sequence length="373" mass="40808">MGNRDGHIELERTVASIIVGRRHRTAFGDIDQLAVSIDRDGILQPITVTPDGVLVCGARRLAAIKKLGWRTVKVWVRAGITDRLGQLLAEQDDNQLHKPLTQTEQAALYQELKALMAEDAASRQEASRFTAEGQKPRSHGGATVAPPPRPGSGKTREQAALMVTGRNSYTSLERISRLQDLANDPAQPARVRERAAAELEAVDAGASITAAVQNTNAELSWAELDRLAADESQPVMVRRRAESEAARVREQAARDAKAAELEALAKEALARAKAASKKRPSQRRTPATPLEGVVLPPRAFVHVWAELGGWWHHYDPAQIAAEVTDEDWERFEVTVAGTIAFAEHVRTLRTPETDTADEDSEETATHPREPIAV</sequence>
<organism evidence="3 4">
    <name type="scientific">Sediminivirga luteola</name>
    <dbReference type="NCBI Taxonomy" id="1774748"/>
    <lineage>
        <taxon>Bacteria</taxon>
        <taxon>Bacillati</taxon>
        <taxon>Actinomycetota</taxon>
        <taxon>Actinomycetes</taxon>
        <taxon>Micrococcales</taxon>
        <taxon>Brevibacteriaceae</taxon>
        <taxon>Sediminivirga</taxon>
    </lineage>
</organism>
<feature type="domain" description="ParB-like N-terminal" evidence="2">
    <location>
        <begin position="10"/>
        <end position="94"/>
    </location>
</feature>
<keyword evidence="4" id="KW-1185">Reference proteome</keyword>
<evidence type="ECO:0000256" key="1">
    <source>
        <dbReference type="SAM" id="MobiDB-lite"/>
    </source>
</evidence>
<feature type="compositionally biased region" description="Basic and acidic residues" evidence="1">
    <location>
        <begin position="363"/>
        <end position="373"/>
    </location>
</feature>
<feature type="region of interest" description="Disordered" evidence="1">
    <location>
        <begin position="123"/>
        <end position="156"/>
    </location>
</feature>
<protein>
    <recommendedName>
        <fullName evidence="2">ParB-like N-terminal domain-containing protein</fullName>
    </recommendedName>
</protein>
<evidence type="ECO:0000259" key="2">
    <source>
        <dbReference type="SMART" id="SM00470"/>
    </source>
</evidence>
<feature type="region of interest" description="Disordered" evidence="1">
    <location>
        <begin position="348"/>
        <end position="373"/>
    </location>
</feature>
<name>A0A8J2TY72_9MICO</name>
<evidence type="ECO:0000313" key="3">
    <source>
        <dbReference type="EMBL" id="GGA15746.1"/>
    </source>
</evidence>
<dbReference type="GO" id="GO:0005694">
    <property type="term" value="C:chromosome"/>
    <property type="evidence" value="ECO:0007669"/>
    <property type="project" value="TreeGrafter"/>
</dbReference>
<dbReference type="InterPro" id="IPR036086">
    <property type="entry name" value="ParB/Sulfiredoxin_sf"/>
</dbReference>
<dbReference type="GO" id="GO:0045881">
    <property type="term" value="P:positive regulation of sporulation resulting in formation of a cellular spore"/>
    <property type="evidence" value="ECO:0007669"/>
    <property type="project" value="TreeGrafter"/>
</dbReference>